<reference evidence="1 2" key="2">
    <citation type="journal article" date="2017" name="Front. Plant Sci.">
        <title>Gene Classification and Mining of Molecular Markers Useful in Red Clover (Trifolium pratense) Breeding.</title>
        <authorList>
            <person name="Istvanek J."/>
            <person name="Dluhosova J."/>
            <person name="Dluhos P."/>
            <person name="Patkova L."/>
            <person name="Nedelnik J."/>
            <person name="Repkova J."/>
        </authorList>
    </citation>
    <scope>NUCLEOTIDE SEQUENCE [LARGE SCALE GENOMIC DNA]</scope>
    <source>
        <strain evidence="2">cv. Tatra</strain>
        <tissue evidence="1">Young leaves</tissue>
    </source>
</reference>
<feature type="non-terminal residue" evidence="1">
    <location>
        <position position="1"/>
    </location>
</feature>
<dbReference type="EMBL" id="ASHM01041983">
    <property type="protein sequence ID" value="PNX82438.1"/>
    <property type="molecule type" value="Genomic_DNA"/>
</dbReference>
<protein>
    <submittedName>
        <fullName evidence="1">Uncharacterized protein</fullName>
    </submittedName>
</protein>
<gene>
    <name evidence="1" type="ORF">L195_g038467</name>
</gene>
<dbReference type="AlphaFoldDB" id="A0A2K3LV76"/>
<accession>A0A2K3LV76</accession>
<name>A0A2K3LV76_TRIPR</name>
<proteinExistence type="predicted"/>
<evidence type="ECO:0000313" key="2">
    <source>
        <dbReference type="Proteomes" id="UP000236291"/>
    </source>
</evidence>
<reference evidence="1 2" key="1">
    <citation type="journal article" date="2014" name="Am. J. Bot.">
        <title>Genome assembly and annotation for red clover (Trifolium pratense; Fabaceae).</title>
        <authorList>
            <person name="Istvanek J."/>
            <person name="Jaros M."/>
            <person name="Krenek A."/>
            <person name="Repkova J."/>
        </authorList>
    </citation>
    <scope>NUCLEOTIDE SEQUENCE [LARGE SCALE GENOMIC DNA]</scope>
    <source>
        <strain evidence="2">cv. Tatra</strain>
        <tissue evidence="1">Young leaves</tissue>
    </source>
</reference>
<comment type="caution">
    <text evidence="1">The sequence shown here is derived from an EMBL/GenBank/DDBJ whole genome shotgun (WGS) entry which is preliminary data.</text>
</comment>
<sequence>APEQLESVASQQPATQHKLDIGRQECIEVPLPCMTGFDRDCDGVVDLEENRVVMMMETDARYDKTKFWIQS</sequence>
<organism evidence="1 2">
    <name type="scientific">Trifolium pratense</name>
    <name type="common">Red clover</name>
    <dbReference type="NCBI Taxonomy" id="57577"/>
    <lineage>
        <taxon>Eukaryota</taxon>
        <taxon>Viridiplantae</taxon>
        <taxon>Streptophyta</taxon>
        <taxon>Embryophyta</taxon>
        <taxon>Tracheophyta</taxon>
        <taxon>Spermatophyta</taxon>
        <taxon>Magnoliopsida</taxon>
        <taxon>eudicotyledons</taxon>
        <taxon>Gunneridae</taxon>
        <taxon>Pentapetalae</taxon>
        <taxon>rosids</taxon>
        <taxon>fabids</taxon>
        <taxon>Fabales</taxon>
        <taxon>Fabaceae</taxon>
        <taxon>Papilionoideae</taxon>
        <taxon>50 kb inversion clade</taxon>
        <taxon>NPAAA clade</taxon>
        <taxon>Hologalegina</taxon>
        <taxon>IRL clade</taxon>
        <taxon>Trifolieae</taxon>
        <taxon>Trifolium</taxon>
    </lineage>
</organism>
<dbReference type="Proteomes" id="UP000236291">
    <property type="component" value="Unassembled WGS sequence"/>
</dbReference>
<evidence type="ECO:0000313" key="1">
    <source>
        <dbReference type="EMBL" id="PNX82438.1"/>
    </source>
</evidence>